<reference evidence="3" key="1">
    <citation type="submission" date="2022-11" db="EMBL/GenBank/DDBJ databases">
        <title>Minimal conservation of predation-associated metabolite biosynthetic gene clusters underscores biosynthetic potential of Myxococcota including descriptions for ten novel species: Archangium lansinium sp. nov., Myxococcus landrumus sp. nov., Nannocystis bai.</title>
        <authorList>
            <person name="Ahearne A."/>
            <person name="Stevens C."/>
            <person name="Phillips K."/>
        </authorList>
    </citation>
    <scope>NUCLEOTIDE SEQUENCE</scope>
    <source>
        <strain evidence="3">Na p29</strain>
    </source>
</reference>
<proteinExistence type="predicted"/>
<dbReference type="Proteomes" id="UP001150924">
    <property type="component" value="Unassembled WGS sequence"/>
</dbReference>
<feature type="transmembrane region" description="Helical" evidence="2">
    <location>
        <begin position="88"/>
        <end position="109"/>
    </location>
</feature>
<organism evidence="3 4">
    <name type="scientific">Nannocystis pusilla</name>
    <dbReference type="NCBI Taxonomy" id="889268"/>
    <lineage>
        <taxon>Bacteria</taxon>
        <taxon>Pseudomonadati</taxon>
        <taxon>Myxococcota</taxon>
        <taxon>Polyangia</taxon>
        <taxon>Nannocystales</taxon>
        <taxon>Nannocystaceae</taxon>
        <taxon>Nannocystis</taxon>
    </lineage>
</organism>
<feature type="coiled-coil region" evidence="1">
    <location>
        <begin position="157"/>
        <end position="209"/>
    </location>
</feature>
<accession>A0A9X3F1X4</accession>
<comment type="caution">
    <text evidence="3">The sequence shown here is derived from an EMBL/GenBank/DDBJ whole genome shotgun (WGS) entry which is preliminary data.</text>
</comment>
<evidence type="ECO:0000256" key="1">
    <source>
        <dbReference type="SAM" id="Coils"/>
    </source>
</evidence>
<dbReference type="EMBL" id="JAPNKE010000002">
    <property type="protein sequence ID" value="MCY1009933.1"/>
    <property type="molecule type" value="Genomic_DNA"/>
</dbReference>
<evidence type="ECO:0000313" key="3">
    <source>
        <dbReference type="EMBL" id="MCY1009933.1"/>
    </source>
</evidence>
<dbReference type="RefSeq" id="WP_267772689.1">
    <property type="nucleotide sequence ID" value="NZ_JAPNKE010000002.1"/>
</dbReference>
<keyword evidence="2" id="KW-0472">Membrane</keyword>
<keyword evidence="1" id="KW-0175">Coiled coil</keyword>
<feature type="transmembrane region" description="Helical" evidence="2">
    <location>
        <begin position="30"/>
        <end position="49"/>
    </location>
</feature>
<dbReference type="AlphaFoldDB" id="A0A9X3F1X4"/>
<gene>
    <name evidence="3" type="ORF">OV079_31105</name>
</gene>
<keyword evidence="2" id="KW-1133">Transmembrane helix</keyword>
<evidence type="ECO:0000256" key="2">
    <source>
        <dbReference type="SAM" id="Phobius"/>
    </source>
</evidence>
<sequence length="243" mass="26988">MQGSAIALLILAYLAALGVAVWSDVSAGTLLTWGAGGAALIWLVVLVTLPWNLHFRAREVLAEMRRSREAGIKVSDDQIAFAERVKRWTLITSLTIHFVSAGVALAVALLTGSDLGYPFAGFYLLSCLVRPAIASMQQVRRRLEALAEDTRFPRDDVMKLRGQVGRHETVVEQLEEALKKLREEHDALAVRADRQRVELEQKIGALARKFEDSLDRLTDNRELISGIKAFLRMIREGDADARA</sequence>
<keyword evidence="2" id="KW-0812">Transmembrane</keyword>
<name>A0A9X3F1X4_9BACT</name>
<keyword evidence="4" id="KW-1185">Reference proteome</keyword>
<protein>
    <submittedName>
        <fullName evidence="3">Uncharacterized protein</fullName>
    </submittedName>
</protein>
<evidence type="ECO:0000313" key="4">
    <source>
        <dbReference type="Proteomes" id="UP001150924"/>
    </source>
</evidence>
<feature type="transmembrane region" description="Helical" evidence="2">
    <location>
        <begin position="115"/>
        <end position="133"/>
    </location>
</feature>